<dbReference type="InterPro" id="IPR011005">
    <property type="entry name" value="Dihydropteroate_synth-like_sf"/>
</dbReference>
<dbReference type="InterPro" id="IPR045406">
    <property type="entry name" value="DUF6513"/>
</dbReference>
<dbReference type="InterPro" id="IPR000489">
    <property type="entry name" value="Pterin-binding_dom"/>
</dbReference>
<dbReference type="RefSeq" id="WP_009202349.1">
    <property type="nucleotide sequence ID" value="NZ_ACJX03000001.1"/>
</dbReference>
<dbReference type="eggNOG" id="COG0502">
    <property type="taxonomic scope" value="Bacteria"/>
</dbReference>
<dbReference type="GO" id="GO:0042558">
    <property type="term" value="P:pteridine-containing compound metabolic process"/>
    <property type="evidence" value="ECO:0007669"/>
    <property type="project" value="InterPro"/>
</dbReference>
<name>A0A0T5X9E5_9BACT</name>
<keyword evidence="3" id="KW-1185">Reference proteome</keyword>
<organism evidence="2 3">
    <name type="scientific">Acetomicrobium hydrogeniformans ATCC BAA-1850</name>
    <dbReference type="NCBI Taxonomy" id="592015"/>
    <lineage>
        <taxon>Bacteria</taxon>
        <taxon>Thermotogati</taxon>
        <taxon>Synergistota</taxon>
        <taxon>Synergistia</taxon>
        <taxon>Synergistales</taxon>
        <taxon>Acetomicrobiaceae</taxon>
        <taxon>Acetomicrobium</taxon>
    </lineage>
</organism>
<evidence type="ECO:0000259" key="1">
    <source>
        <dbReference type="PROSITE" id="PS50972"/>
    </source>
</evidence>
<evidence type="ECO:0000313" key="2">
    <source>
        <dbReference type="EMBL" id="KRT34999.1"/>
    </source>
</evidence>
<comment type="caution">
    <text evidence="2">The sequence shown here is derived from an EMBL/GenBank/DDBJ whole genome shotgun (WGS) entry which is preliminary data.</text>
</comment>
<dbReference type="SUPFAM" id="SSF51717">
    <property type="entry name" value="Dihydropteroate synthetase-like"/>
    <property type="match status" value="1"/>
</dbReference>
<protein>
    <submittedName>
        <fullName evidence="2">Putative dihydropteroate synthase protein</fullName>
    </submittedName>
</protein>
<reference evidence="3" key="1">
    <citation type="submission" date="2012-09" db="EMBL/GenBank/DDBJ databases">
        <authorList>
            <person name="Weinstock G."/>
            <person name="Sodergren E."/>
            <person name="Clifton S."/>
            <person name="Fulton L."/>
            <person name="Fulton B."/>
            <person name="Courtney L."/>
            <person name="Fronick C."/>
            <person name="Harrison M."/>
            <person name="Strong C."/>
            <person name="Farmer C."/>
            <person name="Delehaunty K."/>
            <person name="Markovic C."/>
            <person name="Hall O."/>
            <person name="Minx P."/>
            <person name="Tomlinson C."/>
            <person name="Mitreva M."/>
            <person name="Nelson J."/>
            <person name="Hou S."/>
            <person name="Wollam A."/>
            <person name="Pepin K.H."/>
            <person name="Johnson M."/>
            <person name="Bhonagiri V."/>
            <person name="Nash W.E."/>
            <person name="Suruliraj S."/>
            <person name="Warren W."/>
            <person name="Chinwalla A."/>
            <person name="Mardis E.R."/>
            <person name="Wilson R.K."/>
        </authorList>
    </citation>
    <scope>NUCLEOTIDE SEQUENCE [LARGE SCALE GENOMIC DNA]</scope>
    <source>
        <strain evidence="3">OS1</strain>
    </source>
</reference>
<dbReference type="EMBL" id="ACJX03000001">
    <property type="protein sequence ID" value="KRT34999.1"/>
    <property type="molecule type" value="Genomic_DNA"/>
</dbReference>
<feature type="domain" description="Pterin-binding" evidence="1">
    <location>
        <begin position="92"/>
        <end position="324"/>
    </location>
</feature>
<gene>
    <name evidence="2" type="ORF">HMPREF1705_04257</name>
</gene>
<dbReference type="AlphaFoldDB" id="A0A0T5X9E5"/>
<dbReference type="Pfam" id="PF20123">
    <property type="entry name" value="DUF6513"/>
    <property type="match status" value="1"/>
</dbReference>
<dbReference type="Proteomes" id="UP000005273">
    <property type="component" value="Unassembled WGS sequence"/>
</dbReference>
<accession>A0A0T5X9E5</accession>
<dbReference type="OrthoDB" id="4029442at2"/>
<dbReference type="Gene3D" id="3.20.20.20">
    <property type="entry name" value="Dihydropteroate synthase-like"/>
    <property type="match status" value="1"/>
</dbReference>
<evidence type="ECO:0000313" key="3">
    <source>
        <dbReference type="Proteomes" id="UP000005273"/>
    </source>
</evidence>
<dbReference type="STRING" id="592015.HMPREF1705_04257"/>
<dbReference type="PROSITE" id="PS50972">
    <property type="entry name" value="PTERIN_BINDING"/>
    <property type="match status" value="1"/>
</dbReference>
<proteinExistence type="predicted"/>
<sequence length="442" mass="49196">MSKILFVTGRLAHNALLNILKNMDPPFSYEVSVLPISVAALMNVTWVMSQLRSAGDADVVILPGLCQGDEKVLAEALGVEVKRGPKDLKDLPGFFGFSTHLKKTKPNIRILAEIVDAHKMTLNEIVNKALDYKAKGATIIDIGGPNKGSIPNIGDIVSVLKELNLCVSLDTFDEKTALEADKFGIDLYLSVNSFNIDLAFRLSCPVVVIPDFEDKNLNSLERNVARLRDRGKKYLVDPILDPLPFGLSESIGRYVEYRRRFPDDEMLMGIGNLTELTEADSTGINAILLGICAELEINYVLTTEVTSWARGAVRETYLASLMHESARESGMLPKGFNLGLVTAKDTPFEVYSEEEIIDIHKKVTDKNFRIFVADGYIYIFNNSIFLKGKDINMLFQSIGVNDPGHAFYLGRELEKAFLAAKLGKKYMQERPLDWGYLSDDDL</sequence>